<feature type="signal peptide" evidence="2">
    <location>
        <begin position="1"/>
        <end position="23"/>
    </location>
</feature>
<name>A0A178M278_MYCIR</name>
<reference evidence="3 4" key="1">
    <citation type="submission" date="2016-04" db="EMBL/GenBank/DDBJ databases">
        <title>Draft Genome Sequences of Staphylococcus capitis Strain H36, S. capitis Strain H65, S. cohnii Strain H62, S. hominis Strain H69, Mycobacterium iranicum Strain H39, Plantibacter sp. Strain H53, Pseudomonas oryzihabitans Strain H72, and Microbacterium sp. Strain H83, isolated from residential settings.</title>
        <authorList>
            <person name="Lymperopoulou D."/>
            <person name="Adams R.I."/>
            <person name="Lindow S."/>
            <person name="Coil D.A."/>
            <person name="Jospin G."/>
            <person name="Eisen J.A."/>
        </authorList>
    </citation>
    <scope>NUCLEOTIDE SEQUENCE [LARGE SCALE GENOMIC DNA]</scope>
    <source>
        <strain evidence="3 4">H39</strain>
    </source>
</reference>
<evidence type="ECO:0000313" key="4">
    <source>
        <dbReference type="Proteomes" id="UP000078396"/>
    </source>
</evidence>
<proteinExistence type="predicted"/>
<gene>
    <name evidence="3" type="ORF">A4X20_00005</name>
</gene>
<feature type="compositionally biased region" description="Acidic residues" evidence="1">
    <location>
        <begin position="73"/>
        <end position="98"/>
    </location>
</feature>
<dbReference type="Pfam" id="PF17963">
    <property type="entry name" value="Big_9"/>
    <property type="match status" value="1"/>
</dbReference>
<evidence type="ECO:0008006" key="5">
    <source>
        <dbReference type="Google" id="ProtNLM"/>
    </source>
</evidence>
<accession>A0A178M278</accession>
<dbReference type="Gene3D" id="2.60.40.10">
    <property type="entry name" value="Immunoglobulins"/>
    <property type="match status" value="1"/>
</dbReference>
<evidence type="ECO:0000256" key="1">
    <source>
        <dbReference type="SAM" id="MobiDB-lite"/>
    </source>
</evidence>
<evidence type="ECO:0000256" key="2">
    <source>
        <dbReference type="SAM" id="SignalP"/>
    </source>
</evidence>
<organism evidence="3 4">
    <name type="scientific">Mycolicibacterium iranicum</name>
    <name type="common">Mycobacterium iranicum</name>
    <dbReference type="NCBI Taxonomy" id="912594"/>
    <lineage>
        <taxon>Bacteria</taxon>
        <taxon>Bacillati</taxon>
        <taxon>Actinomycetota</taxon>
        <taxon>Actinomycetes</taxon>
        <taxon>Mycobacteriales</taxon>
        <taxon>Mycobacteriaceae</taxon>
        <taxon>Mycolicibacterium</taxon>
    </lineage>
</organism>
<evidence type="ECO:0000313" key="3">
    <source>
        <dbReference type="EMBL" id="OAN42151.1"/>
    </source>
</evidence>
<feature type="region of interest" description="Disordered" evidence="1">
    <location>
        <begin position="27"/>
        <end position="119"/>
    </location>
</feature>
<feature type="non-terminal residue" evidence="3">
    <location>
        <position position="2697"/>
    </location>
</feature>
<dbReference type="EMBL" id="LWCS01000001">
    <property type="protein sequence ID" value="OAN42151.1"/>
    <property type="molecule type" value="Genomic_DNA"/>
</dbReference>
<feature type="compositionally biased region" description="Low complexity" evidence="1">
    <location>
        <begin position="60"/>
        <end position="69"/>
    </location>
</feature>
<dbReference type="Proteomes" id="UP000078396">
    <property type="component" value="Unassembled WGS sequence"/>
</dbReference>
<protein>
    <recommendedName>
        <fullName evidence="5">Cadherin domain-containing protein</fullName>
    </recommendedName>
</protein>
<comment type="caution">
    <text evidence="3">The sequence shown here is derived from an EMBL/GenBank/DDBJ whole genome shotgun (WGS) entry which is preliminary data.</text>
</comment>
<dbReference type="InterPro" id="IPR013783">
    <property type="entry name" value="Ig-like_fold"/>
</dbReference>
<sequence>MGALAVSLGVGFAVANSAGVAYADVDADTSASAESDSEPRTKASSTKPSSRTDTEDTESPDPGSSDSGSVAEELSETEDVEDPVEEEVEEEEAADDLGEASSPETHSQDDDLTSVPDESDIPDAAAEVIDTPAPPPYPEEADVAEEVVAPDAGGVAPTQNAETDVVPVEVATPATSAESVVSAAPEDSTASVDVMTAVVSSVLSPFTNPATPARAPWFDAVLAWVRRQIVHTFFNESPEWGPVEAQQIGTGQVLIDLKARDPNGDPLTYSIVQPSHGVVFRDPLTGKFVYTPTTVVTGTPLQDSFTVTISDSSEHLKGPLGVVQGVFHFLRRAAGIAEPDEVTLMVPVTVNPVVEIPPIVVTLPVAAGTPGNPVAVSPVVVITDLDSDEMTSATVTLSDAADGDVLGYGTLPTGVTVTTGVGSLTFAGAASTAAYQQLLASVTLTTRSAAIRTVSFTVTDDQDLDSIAAATVVTVLGLPVDLPPLVVTSPVAVGTAGSAVVVSPIVVITDLDSDEISAAEVKVNSPEDGDVLSYGPLPDGVVVSPGDGLLTFTGTASVDAYQQLLASVTLTSQGAGIKSVSFTVTDDEGLDSVPVATVVTMLGLPIEVPPLVVTTPIAAGTAGSVITVSPVVVITDFDSEQLSSATVTISNASGGDTLAHGTLPPGVTATVADGSVTFTGLASVSAYQQLLASVTMSSPTAAIKTVSFTVTDNQGLESASAATVVTVLGLPVEVPPLVVTSPVAVGTAGGSVQISPIVIITDLDSDELGSATVIVENYSAGDVLGYGTLPDGVAVATGDGSVSFTGAASVAAYQQLLASVTLTSPAAGIKTISFSVTDDQGLPSIPVGTVVTLLGLPAEINPLVVTTPVSAGVAGSDIAISPVVVIADLDSDELASATVTINDAVSGDVLAFGILPTGVTATIGNGSVTFAGIASVADYQQLLASVTLTSSSAGIKSVSFIVIDDQGLSSPAAGTIVTVLGVSAQVPPLVVTTPVAAGTVGNVTTISPIVVITDLDSDEIDSATVTIDNPVAGDVLGYGSVPTGITVSAGANSVTFTGAASVVEYQLLLQSVTLTSTTPGIRSVSFVVTDDQGNESEAAGTLVTVVGLSVQVPPLVVTTPVAAGIAGGVITVSPVVIITDLDSQEIDSATVTLDNPVAGDVLGYGSVPTGITVSTGANSVTFTGAASVVEYQLLLQSVTLTSTTPGIRSVSFVVTDDQGNESEAAGTLVTVVGLSVQVPPLVVTTPVAAGTAGGVITVSPVVIITDLDSDELDSATVTIDNPAAGDVLGYGSLPTGVVVTTGANSVTFTGAASVVEYQQLLQSVTLTSQMAGIRSVSFTVTDDQGNESQAAGTLVTVVGLSVQVPPLVVTTPVAAGTAGGVITVSPVVIITDLDSGELDSATLTLGNPEAGDVLGYGSVPTGVVVTAGANSVTFTGAASVAEYQQLLQSVTLTSQMAGIRSVSFTVTDDQGNASAAAGTLVTVVGVPASDVTPLVVALPVAAGTAGGVITVSPVVIITDLDSGELDSATVTIDNPAAGDVLSYGSLPTGVVVSTGANSVTFTGPATVVEYQQLLQSVTLTSTAPGIRLVSFVVTDDQGNESEAAGTLVTVVGLSVQVPPLVVTTPVAAGTAGGVITVSPVVIITDLDSQEIDSATVTLDNPEAGDVLGYGSVPTGVVVSAGANSVTFTGAATVVEYQQLLQSVTLTSTTPGIRSVSFVVTDDQGNQSAAAGTLATVVGLPASDVTPLVVALPVAAGTTGTPTVVSPVIVIADLDSDEIDSATVTLSNPEAGDVLGYGSVPTGVVVTTGANSVTFTGAATVVEYQQLLQSVTLTSTTPGIRSVSFVVTDDQGNESEAAGTLVTVVGLSVQVPPLVVTTPVAAGTAGGVITVSPVVIITDLDSQEIDSATVTLDNAEAGDVLGYGSVPTGITVSTGANSVTFTGAATVVEYQQLLQSVTLTSQMAGIRSVSFTVTDDQGNASAAAGTLVTVVGVPASDVTPLVVALPVAAGTTGAATVVSAVVVIADLDSDELDSATVTIENPEAGDVLGYGSVPTGVVVTTGANSVTFTGAASVVEYQQLLQSVTLTSQMAGIRSVSFTVTDDQGNASAAAGTLVTVVGLPANDVTPLVVALPVAAGTAGTPTVVSAVVVIADLDSDELDSATVTIDNPTAGDVLSYGSLPTGVVVSTGANSVTFTGAASLVEYQQLLQSVTLTSTTAGIRSVSFVVTDDQGNASAAAGTLVTVVGLPASDVMPLVVALPVAAGTTGTSTVVSAVVVIADLDSDEFDSATVTIENPEAGDVLGYGSVPTGVVVTAGANSVTFTGAASVVEYQQLLQSVTLTSTTPGIRSVSFTVTDDQGNESEAAATAVTVVGLPAEVTPLVVGLPIAAGTTGSATVVSAVVVIADLDSDEIDSATVTITNPAAGDVLGYGSVPTGIIVTAGANSVTFTGAATVAEYQQLLQSVTLTSTTAGIRSVSFTVTDDQGNESEAAATAVTVVGLPAEVTPLVVALPIAAGTTGSATVVSAVVVIADLDSDEIDSATVTIDNPAAGDVLGYGSVPTGIIVTAGANSVTFTGAATVVEYQQLLQSVTLTSTTAGIRSVSFTVTDDQGNESEAAATAVTVVGLPAEVTPLVVALPVAAGTTGSATVVSAVVVIADLDSDEIDSATVTIDNPAAGDVLGYGSVPTGITVSTGANSV</sequence>
<dbReference type="GO" id="GO:0005975">
    <property type="term" value="P:carbohydrate metabolic process"/>
    <property type="evidence" value="ECO:0007669"/>
    <property type="project" value="UniProtKB-ARBA"/>
</dbReference>
<keyword evidence="2" id="KW-0732">Signal</keyword>
<feature type="chain" id="PRO_5008091633" description="Cadherin domain-containing protein" evidence="2">
    <location>
        <begin position="24"/>
        <end position="2697"/>
    </location>
</feature>
<feature type="compositionally biased region" description="Polar residues" evidence="1">
    <location>
        <begin position="42"/>
        <end position="51"/>
    </location>
</feature>